<proteinExistence type="inferred from homology"/>
<accession>A0A087W060</accession>
<evidence type="ECO:0000256" key="4">
    <source>
        <dbReference type="ARBA" id="ARBA00023128"/>
    </source>
</evidence>
<dbReference type="PANTHER" id="PTHR21013">
    <property type="entry name" value="ATP SYNTHASE MITOCHONDRIAL F1 COMPLEX ASSEMBLY FACTOR 2/ATP12 PROTEIN, MITOCHONDRIAL PRECURSOR"/>
    <property type="match status" value="1"/>
</dbReference>
<dbReference type="Pfam" id="PF07542">
    <property type="entry name" value="ATP12"/>
    <property type="match status" value="1"/>
</dbReference>
<evidence type="ECO:0000313" key="6">
    <source>
        <dbReference type="EMBL" id="CDI98064.1"/>
    </source>
</evidence>
<keyword evidence="7" id="KW-1185">Reference proteome</keyword>
<dbReference type="Gene3D" id="3.30.2180.10">
    <property type="entry name" value="ATP12-like"/>
    <property type="match status" value="1"/>
</dbReference>
<gene>
    <name evidence="6" type="ORF">EmuJ_000189000</name>
</gene>
<dbReference type="STRING" id="6211.A0A087W060"/>
<dbReference type="GO" id="GO:0033615">
    <property type="term" value="P:mitochondrial proton-transporting ATP synthase complex assembly"/>
    <property type="evidence" value="ECO:0007669"/>
    <property type="project" value="TreeGrafter"/>
</dbReference>
<evidence type="ECO:0000256" key="1">
    <source>
        <dbReference type="ARBA" id="ARBA00004173"/>
    </source>
</evidence>
<comment type="subcellular location">
    <subcellularLocation>
        <location evidence="1">Mitochondrion</location>
    </subcellularLocation>
</comment>
<reference evidence="6" key="2">
    <citation type="submission" date="2015-11" db="EMBL/GenBank/DDBJ databases">
        <authorList>
            <person name="Zhang Y."/>
            <person name="Guo Z."/>
        </authorList>
    </citation>
    <scope>NUCLEOTIDE SEQUENCE</scope>
</reference>
<dbReference type="EMBL" id="LN902846">
    <property type="protein sequence ID" value="CDI98064.1"/>
    <property type="molecule type" value="Genomic_DNA"/>
</dbReference>
<dbReference type="Gene3D" id="1.10.3580.10">
    <property type="entry name" value="ATP12 ATPase"/>
    <property type="match status" value="1"/>
</dbReference>
<protein>
    <submittedName>
        <fullName evidence="6">ATP synthase mitochondrial F1 complex assembly</fullName>
    </submittedName>
</protein>
<keyword evidence="5" id="KW-0143">Chaperone</keyword>
<dbReference type="eggNOG" id="KOG3015">
    <property type="taxonomic scope" value="Eukaryota"/>
</dbReference>
<keyword evidence="4" id="KW-0496">Mitochondrion</keyword>
<dbReference type="PANTHER" id="PTHR21013:SF10">
    <property type="entry name" value="ATP SYNTHASE MITOCHONDRIAL F1 COMPLEX ASSEMBLY FACTOR 2"/>
    <property type="match status" value="1"/>
</dbReference>
<dbReference type="Proteomes" id="UP000017246">
    <property type="component" value="Unassembled WGS sequence"/>
</dbReference>
<dbReference type="SUPFAM" id="SSF160909">
    <property type="entry name" value="ATP12-like"/>
    <property type="match status" value="1"/>
</dbReference>
<evidence type="ECO:0000256" key="3">
    <source>
        <dbReference type="ARBA" id="ARBA00022946"/>
    </source>
</evidence>
<dbReference type="GO" id="GO:0005739">
    <property type="term" value="C:mitochondrion"/>
    <property type="evidence" value="ECO:0007669"/>
    <property type="project" value="UniProtKB-SubCell"/>
</dbReference>
<evidence type="ECO:0000313" key="7">
    <source>
        <dbReference type="Proteomes" id="UP000017246"/>
    </source>
</evidence>
<dbReference type="OrthoDB" id="5673at2759"/>
<dbReference type="InterPro" id="IPR042272">
    <property type="entry name" value="ATP12_ATP_synth-F1-assembly_N"/>
</dbReference>
<sequence>MRLFNVLSRCVVLRHSRLEFSSQVSPKRFYRNVWVAKGVCTADGVTETGYEVFLDKSRLRTPGGNIFSVPHEGLALAVANEWDSQQKYIERFTLPLTTICSHVIDNPTERSKEVIVNGIMEYADTDTICYRIETPEELLVEQESQWGTVLDFIENRYRFRPPITTGFCLTPIPKESRDFIRRHLLSINRWGLAGLQTCVENLKSLWLTLAMVDGFLTSQRAVKLSRLEQNFQERRWGSVEWFHEVDEVEVNTRVSAGLLVVLTSHARRTVKKKTLKGVAVTN</sequence>
<evidence type="ECO:0000256" key="2">
    <source>
        <dbReference type="ARBA" id="ARBA00008231"/>
    </source>
</evidence>
<dbReference type="InterPro" id="IPR011419">
    <property type="entry name" value="ATP12_ATP_synth-F1-assembly"/>
</dbReference>
<dbReference type="AlphaFoldDB" id="A0A087W060"/>
<organism evidence="6 7">
    <name type="scientific">Echinococcus multilocularis</name>
    <name type="common">Fox tapeworm</name>
    <dbReference type="NCBI Taxonomy" id="6211"/>
    <lineage>
        <taxon>Eukaryota</taxon>
        <taxon>Metazoa</taxon>
        <taxon>Spiralia</taxon>
        <taxon>Lophotrochozoa</taxon>
        <taxon>Platyhelminthes</taxon>
        <taxon>Cestoda</taxon>
        <taxon>Eucestoda</taxon>
        <taxon>Cyclophyllidea</taxon>
        <taxon>Taeniidae</taxon>
        <taxon>Echinococcus</taxon>
    </lineage>
</organism>
<name>A0A087W060_ECHMU</name>
<comment type="similarity">
    <text evidence="2">Belongs to the ATP12 family.</text>
</comment>
<keyword evidence="3" id="KW-0809">Transit peptide</keyword>
<dbReference type="InterPro" id="IPR023335">
    <property type="entry name" value="ATP12_ortho_dom_sf"/>
</dbReference>
<reference evidence="6" key="1">
    <citation type="journal article" date="2013" name="Nature">
        <title>The genomes of four tapeworm species reveal adaptations to parasitism.</title>
        <authorList>
            <person name="Tsai I.J."/>
            <person name="Zarowiecki M."/>
            <person name="Holroyd N."/>
            <person name="Garciarrubio A."/>
            <person name="Sanchez-Flores A."/>
            <person name="Brooks K.L."/>
            <person name="Tracey A."/>
            <person name="Bobes R.J."/>
            <person name="Fragoso G."/>
            <person name="Sciutto E."/>
            <person name="Aslett M."/>
            <person name="Beasley H."/>
            <person name="Bennett H.M."/>
            <person name="Cai J."/>
            <person name="Camicia F."/>
            <person name="Clark R."/>
            <person name="Cucher M."/>
            <person name="De Silva N."/>
            <person name="Day T.A."/>
            <person name="Deplazes P."/>
            <person name="Estrada K."/>
            <person name="Fernandez C."/>
            <person name="Holland P.W."/>
            <person name="Hou J."/>
            <person name="Hu S."/>
            <person name="Huckvale T."/>
            <person name="Hung S.S."/>
            <person name="Kamenetzky L."/>
            <person name="Keane J.A."/>
            <person name="Kiss F."/>
            <person name="Koziol U."/>
            <person name="Lambert O."/>
            <person name="Liu K."/>
            <person name="Luo X."/>
            <person name="Luo Y."/>
            <person name="Macchiaroli N."/>
            <person name="Nichol S."/>
            <person name="Paps J."/>
            <person name="Parkinson J."/>
            <person name="Pouchkina-Stantcheva N."/>
            <person name="Riddiford N."/>
            <person name="Rosenzvit M."/>
            <person name="Salinas G."/>
            <person name="Wasmuth J.D."/>
            <person name="Zamanian M."/>
            <person name="Zheng Y."/>
            <person name="Cai X."/>
            <person name="Soberon X."/>
            <person name="Olson P.D."/>
            <person name="Laclette J.P."/>
            <person name="Brehm K."/>
            <person name="Berriman M."/>
            <person name="Garciarrubio A."/>
            <person name="Bobes R.J."/>
            <person name="Fragoso G."/>
            <person name="Sanchez-Flores A."/>
            <person name="Estrada K."/>
            <person name="Cevallos M.A."/>
            <person name="Morett E."/>
            <person name="Gonzalez V."/>
            <person name="Portillo T."/>
            <person name="Ochoa-Leyva A."/>
            <person name="Jose M.V."/>
            <person name="Sciutto E."/>
            <person name="Landa A."/>
            <person name="Jimenez L."/>
            <person name="Valdes V."/>
            <person name="Carrero J.C."/>
            <person name="Larralde C."/>
            <person name="Morales-Montor J."/>
            <person name="Limon-Lason J."/>
            <person name="Soberon X."/>
            <person name="Laclette J.P."/>
        </authorList>
    </citation>
    <scope>NUCLEOTIDE SEQUENCE [LARGE SCALE GENOMIC DNA]</scope>
</reference>
<dbReference type="OMA" id="WDPVLHW"/>
<evidence type="ECO:0000256" key="5">
    <source>
        <dbReference type="ARBA" id="ARBA00023186"/>
    </source>
</evidence>